<feature type="transmembrane region" description="Helical" evidence="11">
    <location>
        <begin position="71"/>
        <end position="91"/>
    </location>
</feature>
<dbReference type="InterPro" id="IPR005828">
    <property type="entry name" value="MFS_sugar_transport-like"/>
</dbReference>
<dbReference type="SUPFAM" id="SSF52833">
    <property type="entry name" value="Thioredoxin-like"/>
    <property type="match status" value="1"/>
</dbReference>
<sequence length="539" mass="60113">MVKDFQFEENEIGRYSGYLLSSFMFGQLLFSFFWGKLSDIIGRRPVLLSGLILTSFTCLAFGFSSSYKMAIIVRFITGSVNGIMGVSKTYLAEICDETNQGKGFSILGLNRALGLIIGPIIGGYFSNPSKKYPQIFPKGSFFDLNPYSLPTVIAFFVSIMCAVAAYYVLEETLNIPQPIKLHDEDERDVLRSADTFEEYYSVVDCSSSDSPTVRSSNERISNETTPLLPVTEIDSVALLDAKPSLFVLLHDKGIAVTLLDDESFVLWARLSKENGGIDWSSSEVGTAFSFGGIILLFYQFFVYPWVEKKIGILKAFRVGVLMTVPAYIILPRTSYLLDANENAKVFNEKTWVIWALVFFCQALRSISSLQAFTSVFIMVANATPANSLGTVNGFAQTLGKPFPFSALKGKPVLVVNVASKCGLTPQYKGLQAIHEKYHDKGLQIIGFPCNQFGKQEPGTNEEISTFCEANYGVKFTILEKIEVNGANTHPVYKLLKDQTTKEDISWNFEKFLVDKNGKFERFSPKTTPEELEENIKKIL</sequence>
<dbReference type="InterPro" id="IPR036259">
    <property type="entry name" value="MFS_trans_sf"/>
</dbReference>
<dbReference type="AlphaFoldDB" id="A0AAD5TXA5"/>
<protein>
    <recommendedName>
        <fullName evidence="10">Glutathione peroxidase</fullName>
    </recommendedName>
</protein>
<keyword evidence="5 11" id="KW-0812">Transmembrane</keyword>
<evidence type="ECO:0000256" key="9">
    <source>
        <dbReference type="ARBA" id="ARBA00049091"/>
    </source>
</evidence>
<evidence type="ECO:0000256" key="6">
    <source>
        <dbReference type="ARBA" id="ARBA00022989"/>
    </source>
</evidence>
<reference evidence="13" key="1">
    <citation type="submission" date="2020-05" db="EMBL/GenBank/DDBJ databases">
        <title>Phylogenomic resolution of chytrid fungi.</title>
        <authorList>
            <person name="Stajich J.E."/>
            <person name="Amses K."/>
            <person name="Simmons R."/>
            <person name="Seto K."/>
            <person name="Myers J."/>
            <person name="Bonds A."/>
            <person name="Quandt C.A."/>
            <person name="Barry K."/>
            <person name="Liu P."/>
            <person name="Grigoriev I."/>
            <person name="Longcore J.E."/>
            <person name="James T.Y."/>
        </authorList>
    </citation>
    <scope>NUCLEOTIDE SEQUENCE</scope>
    <source>
        <strain evidence="13">JEL0476</strain>
    </source>
</reference>
<keyword evidence="6 11" id="KW-1133">Transmembrane helix</keyword>
<feature type="transmembrane region" description="Helical" evidence="11">
    <location>
        <begin position="103"/>
        <end position="127"/>
    </location>
</feature>
<dbReference type="Pfam" id="PF00083">
    <property type="entry name" value="Sugar_tr"/>
    <property type="match status" value="1"/>
</dbReference>
<dbReference type="Proteomes" id="UP001211065">
    <property type="component" value="Unassembled WGS sequence"/>
</dbReference>
<keyword evidence="8 11" id="KW-0472">Membrane</keyword>
<evidence type="ECO:0000256" key="10">
    <source>
        <dbReference type="RuleBase" id="RU000499"/>
    </source>
</evidence>
<comment type="caution">
    <text evidence="13">The sequence shown here is derived from an EMBL/GenBank/DDBJ whole genome shotgun (WGS) entry which is preliminary data.</text>
</comment>
<evidence type="ECO:0000313" key="14">
    <source>
        <dbReference type="Proteomes" id="UP001211065"/>
    </source>
</evidence>
<gene>
    <name evidence="13" type="ORF">HK099_007263</name>
</gene>
<comment type="catalytic activity">
    <reaction evidence="9">
        <text>a hydroperoxide + [thioredoxin]-dithiol = an alcohol + [thioredoxin]-disulfide + H2O</text>
        <dbReference type="Rhea" id="RHEA:62620"/>
        <dbReference type="Rhea" id="RHEA-COMP:10698"/>
        <dbReference type="Rhea" id="RHEA-COMP:10700"/>
        <dbReference type="ChEBI" id="CHEBI:15377"/>
        <dbReference type="ChEBI" id="CHEBI:29950"/>
        <dbReference type="ChEBI" id="CHEBI:30879"/>
        <dbReference type="ChEBI" id="CHEBI:35924"/>
        <dbReference type="ChEBI" id="CHEBI:50058"/>
        <dbReference type="EC" id="1.11.1.24"/>
    </reaction>
</comment>
<evidence type="ECO:0000256" key="3">
    <source>
        <dbReference type="ARBA" id="ARBA00022448"/>
    </source>
</evidence>
<feature type="transmembrane region" description="Helical" evidence="11">
    <location>
        <begin position="15"/>
        <end position="34"/>
    </location>
</feature>
<comment type="similarity">
    <text evidence="2 10">Belongs to the glutathione peroxidase family.</text>
</comment>
<evidence type="ECO:0000256" key="4">
    <source>
        <dbReference type="ARBA" id="ARBA00022559"/>
    </source>
</evidence>
<dbReference type="FunFam" id="3.40.30.10:FF:000010">
    <property type="entry name" value="Glutathione peroxidase"/>
    <property type="match status" value="1"/>
</dbReference>
<feature type="transmembrane region" description="Helical" evidence="11">
    <location>
        <begin position="147"/>
        <end position="169"/>
    </location>
</feature>
<dbReference type="Gene3D" id="3.40.30.10">
    <property type="entry name" value="Glutaredoxin"/>
    <property type="match status" value="1"/>
</dbReference>
<evidence type="ECO:0000256" key="2">
    <source>
        <dbReference type="ARBA" id="ARBA00006926"/>
    </source>
</evidence>
<accession>A0AAD5TXA5</accession>
<evidence type="ECO:0000256" key="1">
    <source>
        <dbReference type="ARBA" id="ARBA00004141"/>
    </source>
</evidence>
<dbReference type="PROSITE" id="PS00460">
    <property type="entry name" value="GLUTATHIONE_PEROXID_1"/>
    <property type="match status" value="1"/>
</dbReference>
<evidence type="ECO:0000256" key="8">
    <source>
        <dbReference type="ARBA" id="ARBA00023136"/>
    </source>
</evidence>
<keyword evidence="3" id="KW-0813">Transport</keyword>
<feature type="transmembrane region" description="Helical" evidence="11">
    <location>
        <begin position="46"/>
        <end position="65"/>
    </location>
</feature>
<name>A0AAD5TXA5_9FUNG</name>
<keyword evidence="7 10" id="KW-0560">Oxidoreductase</keyword>
<dbReference type="CDD" id="cd00340">
    <property type="entry name" value="GSH_Peroxidase"/>
    <property type="match status" value="1"/>
</dbReference>
<organism evidence="13 14">
    <name type="scientific">Clydaea vesicula</name>
    <dbReference type="NCBI Taxonomy" id="447962"/>
    <lineage>
        <taxon>Eukaryota</taxon>
        <taxon>Fungi</taxon>
        <taxon>Fungi incertae sedis</taxon>
        <taxon>Chytridiomycota</taxon>
        <taxon>Chytridiomycota incertae sedis</taxon>
        <taxon>Chytridiomycetes</taxon>
        <taxon>Lobulomycetales</taxon>
        <taxon>Lobulomycetaceae</taxon>
        <taxon>Clydaea</taxon>
    </lineage>
</organism>
<evidence type="ECO:0000259" key="12">
    <source>
        <dbReference type="PROSITE" id="PS50850"/>
    </source>
</evidence>
<feature type="domain" description="Major facilitator superfamily (MFS) profile" evidence="12">
    <location>
        <begin position="1"/>
        <end position="482"/>
    </location>
</feature>
<dbReference type="PROSITE" id="PS50850">
    <property type="entry name" value="MFS"/>
    <property type="match status" value="1"/>
</dbReference>
<dbReference type="CDD" id="cd17330">
    <property type="entry name" value="MFS_SLC46_TetA_like"/>
    <property type="match status" value="1"/>
</dbReference>
<dbReference type="InterPro" id="IPR000889">
    <property type="entry name" value="Glutathione_peroxidase"/>
</dbReference>
<proteinExistence type="inferred from homology"/>
<dbReference type="PROSITE" id="PS00763">
    <property type="entry name" value="GLUTATHIONE_PEROXID_2"/>
    <property type="match status" value="1"/>
</dbReference>
<comment type="subcellular location">
    <subcellularLocation>
        <location evidence="1">Membrane</location>
        <topology evidence="1">Multi-pass membrane protein</topology>
    </subcellularLocation>
</comment>
<dbReference type="GO" id="GO:0006979">
    <property type="term" value="P:response to oxidative stress"/>
    <property type="evidence" value="ECO:0007669"/>
    <property type="project" value="InterPro"/>
</dbReference>
<evidence type="ECO:0000256" key="7">
    <source>
        <dbReference type="ARBA" id="ARBA00023002"/>
    </source>
</evidence>
<dbReference type="GO" id="GO:0016020">
    <property type="term" value="C:membrane"/>
    <property type="evidence" value="ECO:0007669"/>
    <property type="project" value="UniProtKB-SubCell"/>
</dbReference>
<evidence type="ECO:0000313" key="13">
    <source>
        <dbReference type="EMBL" id="KAJ3213648.1"/>
    </source>
</evidence>
<evidence type="ECO:0000256" key="5">
    <source>
        <dbReference type="ARBA" id="ARBA00022692"/>
    </source>
</evidence>
<dbReference type="InterPro" id="IPR036249">
    <property type="entry name" value="Thioredoxin-like_sf"/>
</dbReference>
<dbReference type="InterPro" id="IPR020846">
    <property type="entry name" value="MFS_dom"/>
</dbReference>
<keyword evidence="4 10" id="KW-0575">Peroxidase</keyword>
<dbReference type="PANTHER" id="PTHR23504:SF117">
    <property type="entry name" value="MAJOR FACILITATOR SUPERFAMILY PROTEIN"/>
    <property type="match status" value="1"/>
</dbReference>
<dbReference type="InterPro" id="IPR029759">
    <property type="entry name" value="GPX_AS"/>
</dbReference>
<feature type="transmembrane region" description="Helical" evidence="11">
    <location>
        <begin position="287"/>
        <end position="306"/>
    </location>
</feature>
<dbReference type="PRINTS" id="PR01011">
    <property type="entry name" value="GLUTPROXDASE"/>
</dbReference>
<dbReference type="GO" id="GO:0022857">
    <property type="term" value="F:transmembrane transporter activity"/>
    <property type="evidence" value="ECO:0007669"/>
    <property type="project" value="InterPro"/>
</dbReference>
<dbReference type="Gene3D" id="1.20.1250.20">
    <property type="entry name" value="MFS general substrate transporter like domains"/>
    <property type="match status" value="1"/>
</dbReference>
<keyword evidence="14" id="KW-1185">Reference proteome</keyword>
<dbReference type="PANTHER" id="PTHR23504">
    <property type="entry name" value="MAJOR FACILITATOR SUPERFAMILY DOMAIN-CONTAINING PROTEIN 10"/>
    <property type="match status" value="1"/>
</dbReference>
<dbReference type="Pfam" id="PF00255">
    <property type="entry name" value="GSHPx"/>
    <property type="match status" value="1"/>
</dbReference>
<dbReference type="EMBL" id="JADGJW010000690">
    <property type="protein sequence ID" value="KAJ3213648.1"/>
    <property type="molecule type" value="Genomic_DNA"/>
</dbReference>
<dbReference type="PROSITE" id="PS51355">
    <property type="entry name" value="GLUTATHIONE_PEROXID_3"/>
    <property type="match status" value="1"/>
</dbReference>
<evidence type="ECO:0000256" key="11">
    <source>
        <dbReference type="SAM" id="Phobius"/>
    </source>
</evidence>
<dbReference type="SUPFAM" id="SSF103473">
    <property type="entry name" value="MFS general substrate transporter"/>
    <property type="match status" value="1"/>
</dbReference>
<dbReference type="GO" id="GO:0140824">
    <property type="term" value="F:thioredoxin-dependent peroxiredoxin activity"/>
    <property type="evidence" value="ECO:0007669"/>
    <property type="project" value="UniProtKB-EC"/>
</dbReference>
<dbReference type="InterPro" id="IPR029760">
    <property type="entry name" value="GPX_CS"/>
</dbReference>